<gene>
    <name evidence="1" type="ORF">THIOM_003544</name>
</gene>
<sequence>MSIELITVMQVSANEVKEIFQQLIDEKLSREEVAEWAFIRTQAYDNEQLEFFPPEEEGRIWETLQYLEGVDLKSNNDTYLHVKSDFFQCNFFSRSQT</sequence>
<accession>A0A176RYF5</accession>
<comment type="caution">
    <text evidence="1">The sequence shown here is derived from an EMBL/GenBank/DDBJ whole genome shotgun (WGS) entry which is preliminary data.</text>
</comment>
<protein>
    <submittedName>
        <fullName evidence="1">Uncharacterized protein</fullName>
    </submittedName>
</protein>
<evidence type="ECO:0000313" key="1">
    <source>
        <dbReference type="EMBL" id="OAD20729.1"/>
    </source>
</evidence>
<proteinExistence type="predicted"/>
<dbReference type="AlphaFoldDB" id="A0A176RYF5"/>
<reference evidence="1 2" key="1">
    <citation type="submission" date="2016-05" db="EMBL/GenBank/DDBJ databases">
        <title>Single-cell genome of chain-forming Candidatus Thiomargarita nelsonii and comparison to other large sulfur-oxidizing bacteria.</title>
        <authorList>
            <person name="Winkel M."/>
            <person name="Salman V."/>
            <person name="Woyke T."/>
            <person name="Schulz-Vogt H."/>
            <person name="Richter M."/>
            <person name="Flood B."/>
            <person name="Bailey J."/>
            <person name="Amann R."/>
            <person name="Mussmann M."/>
        </authorList>
    </citation>
    <scope>NUCLEOTIDE SEQUENCE [LARGE SCALE GENOMIC DNA]</scope>
    <source>
        <strain evidence="1 2">THI036</strain>
    </source>
</reference>
<name>A0A176RYF5_9GAMM</name>
<keyword evidence="2" id="KW-1185">Reference proteome</keyword>
<evidence type="ECO:0000313" key="2">
    <source>
        <dbReference type="Proteomes" id="UP000076962"/>
    </source>
</evidence>
<organism evidence="1 2">
    <name type="scientific">Candidatus Thiomargarita nelsonii</name>
    <dbReference type="NCBI Taxonomy" id="1003181"/>
    <lineage>
        <taxon>Bacteria</taxon>
        <taxon>Pseudomonadati</taxon>
        <taxon>Pseudomonadota</taxon>
        <taxon>Gammaproteobacteria</taxon>
        <taxon>Thiotrichales</taxon>
        <taxon>Thiotrichaceae</taxon>
        <taxon>Thiomargarita</taxon>
    </lineage>
</organism>
<dbReference type="Proteomes" id="UP000076962">
    <property type="component" value="Unassembled WGS sequence"/>
</dbReference>
<dbReference type="EMBL" id="LUTY01002148">
    <property type="protein sequence ID" value="OAD20729.1"/>
    <property type="molecule type" value="Genomic_DNA"/>
</dbReference>